<dbReference type="AlphaFoldDB" id="F4SD10"/>
<dbReference type="EMBL" id="GL883230">
    <property type="protein sequence ID" value="EGF97474.1"/>
    <property type="molecule type" value="Genomic_DNA"/>
</dbReference>
<dbReference type="KEGG" id="mlr:MELLADRAFT_114319"/>
<feature type="compositionally biased region" description="Low complexity" evidence="1">
    <location>
        <begin position="1"/>
        <end position="10"/>
    </location>
</feature>
<proteinExistence type="predicted"/>
<name>F4SD10_MELLP</name>
<keyword evidence="3" id="KW-1185">Reference proteome</keyword>
<dbReference type="HOGENOM" id="CLU_1421712_0_0_1"/>
<protein>
    <submittedName>
        <fullName evidence="2">Uncharacterized protein</fullName>
    </submittedName>
</protein>
<gene>
    <name evidence="2" type="ORF">MELLADRAFT_114319</name>
</gene>
<dbReference type="Proteomes" id="UP000001072">
    <property type="component" value="Unassembled WGS sequence"/>
</dbReference>
<evidence type="ECO:0000256" key="1">
    <source>
        <dbReference type="SAM" id="MobiDB-lite"/>
    </source>
</evidence>
<feature type="compositionally biased region" description="Polar residues" evidence="1">
    <location>
        <begin position="108"/>
        <end position="121"/>
    </location>
</feature>
<dbReference type="VEuPathDB" id="FungiDB:MELLADRAFT_114319"/>
<evidence type="ECO:0000313" key="2">
    <source>
        <dbReference type="EMBL" id="EGF97474.1"/>
    </source>
</evidence>
<accession>F4SD10</accession>
<feature type="compositionally biased region" description="Basic residues" evidence="1">
    <location>
        <begin position="11"/>
        <end position="22"/>
    </location>
</feature>
<dbReference type="GeneID" id="18925297"/>
<sequence>MAASTPASKKTSARKPKSSSARKHSEVDTPLMARRASKQRKTARLSLPDATSQLVKVPSTSTTTLISDLDEEMSSPPALNKSADEVVDQTADTTINLITDEPGKADSNPETSSETGSYDQVSSDEEETTPHQPPTSPDVAQPPGHVNMVPIPAEVVDKDAGIEITGGFVMNKDEPYGKLIPYYFILYKFPH</sequence>
<evidence type="ECO:0000313" key="3">
    <source>
        <dbReference type="Proteomes" id="UP000001072"/>
    </source>
</evidence>
<dbReference type="RefSeq" id="XP_007419261.1">
    <property type="nucleotide sequence ID" value="XM_007419199.1"/>
</dbReference>
<feature type="region of interest" description="Disordered" evidence="1">
    <location>
        <begin position="1"/>
        <end position="148"/>
    </location>
</feature>
<reference evidence="3" key="1">
    <citation type="journal article" date="2011" name="Proc. Natl. Acad. Sci. U.S.A.">
        <title>Obligate biotrophy features unraveled by the genomic analysis of rust fungi.</title>
        <authorList>
            <person name="Duplessis S."/>
            <person name="Cuomo C.A."/>
            <person name="Lin Y.-C."/>
            <person name="Aerts A."/>
            <person name="Tisserant E."/>
            <person name="Veneault-Fourrey C."/>
            <person name="Joly D.L."/>
            <person name="Hacquard S."/>
            <person name="Amselem J."/>
            <person name="Cantarel B.L."/>
            <person name="Chiu R."/>
            <person name="Coutinho P.M."/>
            <person name="Feau N."/>
            <person name="Field M."/>
            <person name="Frey P."/>
            <person name="Gelhaye E."/>
            <person name="Goldberg J."/>
            <person name="Grabherr M.G."/>
            <person name="Kodira C.D."/>
            <person name="Kohler A."/>
            <person name="Kuees U."/>
            <person name="Lindquist E.A."/>
            <person name="Lucas S.M."/>
            <person name="Mago R."/>
            <person name="Mauceli E."/>
            <person name="Morin E."/>
            <person name="Murat C."/>
            <person name="Pangilinan J.L."/>
            <person name="Park R."/>
            <person name="Pearson M."/>
            <person name="Quesneville H."/>
            <person name="Rouhier N."/>
            <person name="Sakthikumar S."/>
            <person name="Salamov A.A."/>
            <person name="Schmutz J."/>
            <person name="Selles B."/>
            <person name="Shapiro H."/>
            <person name="Tanguay P."/>
            <person name="Tuskan G.A."/>
            <person name="Henrissat B."/>
            <person name="Van de Peer Y."/>
            <person name="Rouze P."/>
            <person name="Ellis J.G."/>
            <person name="Dodds P.N."/>
            <person name="Schein J.E."/>
            <person name="Zhong S."/>
            <person name="Hamelin R.C."/>
            <person name="Grigoriev I.V."/>
            <person name="Szabo L.J."/>
            <person name="Martin F."/>
        </authorList>
    </citation>
    <scope>NUCLEOTIDE SEQUENCE [LARGE SCALE GENOMIC DNA]</scope>
    <source>
        <strain evidence="3">98AG31 / pathotype 3-4-7</strain>
    </source>
</reference>
<organism evidence="3">
    <name type="scientific">Melampsora larici-populina (strain 98AG31 / pathotype 3-4-7)</name>
    <name type="common">Poplar leaf rust fungus</name>
    <dbReference type="NCBI Taxonomy" id="747676"/>
    <lineage>
        <taxon>Eukaryota</taxon>
        <taxon>Fungi</taxon>
        <taxon>Dikarya</taxon>
        <taxon>Basidiomycota</taxon>
        <taxon>Pucciniomycotina</taxon>
        <taxon>Pucciniomycetes</taxon>
        <taxon>Pucciniales</taxon>
        <taxon>Melampsoraceae</taxon>
        <taxon>Melampsora</taxon>
    </lineage>
</organism>
<dbReference type="InParanoid" id="F4SD10"/>